<keyword evidence="3" id="KW-1185">Reference proteome</keyword>
<keyword evidence="1" id="KW-0812">Transmembrane</keyword>
<dbReference type="OrthoDB" id="5365245at2"/>
<dbReference type="Proteomes" id="UP000199409">
    <property type="component" value="Unassembled WGS sequence"/>
</dbReference>
<feature type="transmembrane region" description="Helical" evidence="1">
    <location>
        <begin position="102"/>
        <end position="133"/>
    </location>
</feature>
<keyword evidence="1" id="KW-0472">Membrane</keyword>
<keyword evidence="1" id="KW-1133">Transmembrane helix</keyword>
<protein>
    <recommendedName>
        <fullName evidence="4">DUF4857 domain-containing protein</fullName>
    </recommendedName>
</protein>
<feature type="transmembrane region" description="Helical" evidence="1">
    <location>
        <begin position="16"/>
        <end position="40"/>
    </location>
</feature>
<feature type="transmembrane region" description="Helical" evidence="1">
    <location>
        <begin position="176"/>
        <end position="203"/>
    </location>
</feature>
<dbReference type="STRING" id="37625.SAMN05660420_00276"/>
<name>A0A1H3VVK8_9BACT</name>
<accession>A0A1H3VVK8</accession>
<dbReference type="AlphaFoldDB" id="A0A1H3VVK8"/>
<evidence type="ECO:0000313" key="3">
    <source>
        <dbReference type="Proteomes" id="UP000199409"/>
    </source>
</evidence>
<organism evidence="2 3">
    <name type="scientific">Desulfuromusa kysingii</name>
    <dbReference type="NCBI Taxonomy" id="37625"/>
    <lineage>
        <taxon>Bacteria</taxon>
        <taxon>Pseudomonadati</taxon>
        <taxon>Thermodesulfobacteriota</taxon>
        <taxon>Desulfuromonadia</taxon>
        <taxon>Desulfuromonadales</taxon>
        <taxon>Geopsychrobacteraceae</taxon>
        <taxon>Desulfuromusa</taxon>
    </lineage>
</organism>
<sequence length="540" mass="62926">MIIKAIYTKEWLKLRWYFWGLCLTALGAGSYFWFHLNFAFKSIEPESMMWYRFAQIGDKPYTNLALFFLFSAVVIAVAQFLPETIRNRVRILIHLPCRLQTIAAHHLLAGGSSIFIINGLAGSLIVAVIMRYYPPDVVWVAAKDCFFWTLLGLALYLGLSGAILERDLWRKSLKLLFSLLLGLLYFKNHYTSIDLLLVLVVLWLTLPVYDSFLSVKRQRLHSFLFKISILPLCLLLIMIGVNRYQQEYSRHFEQYYIFFSPILNDFIYQKNGKGHNFIYGTQEQTFDRVTYESNLPFVYWKNLDIQGKLPIQINHESFDKERIRAARQSLQYHPSDLQPKEVGLYPLFNPISNQGVIPFPEEALALKSDRIIVYNCETVKENERLSNEVNQQLLAAGAIFPLRHIWGKTTNMKPFDWGYFVKDDMGKILNLRRANNSISVAPVPTPDNIGSIVHMRITENRLQNFYGYAIDVNSTVYLVSYPDYQFIPLNLQDFDYRSMKFHLLADPLHYLVRYDDETIYRAALFDKHYQLVATTSLPTP</sequence>
<dbReference type="InterPro" id="IPR032333">
    <property type="entry name" value="DUF4857"/>
</dbReference>
<proteinExistence type="predicted"/>
<feature type="transmembrane region" description="Helical" evidence="1">
    <location>
        <begin position="60"/>
        <end position="81"/>
    </location>
</feature>
<reference evidence="2 3" key="1">
    <citation type="submission" date="2016-10" db="EMBL/GenBank/DDBJ databases">
        <authorList>
            <person name="de Groot N.N."/>
        </authorList>
    </citation>
    <scope>NUCLEOTIDE SEQUENCE [LARGE SCALE GENOMIC DNA]</scope>
    <source>
        <strain evidence="2 3">DSM 7343</strain>
    </source>
</reference>
<feature type="transmembrane region" description="Helical" evidence="1">
    <location>
        <begin position="223"/>
        <end position="241"/>
    </location>
</feature>
<evidence type="ECO:0008006" key="4">
    <source>
        <dbReference type="Google" id="ProtNLM"/>
    </source>
</evidence>
<dbReference type="EMBL" id="FNQN01000001">
    <property type="protein sequence ID" value="SDZ78132.1"/>
    <property type="molecule type" value="Genomic_DNA"/>
</dbReference>
<evidence type="ECO:0000313" key="2">
    <source>
        <dbReference type="EMBL" id="SDZ78132.1"/>
    </source>
</evidence>
<evidence type="ECO:0000256" key="1">
    <source>
        <dbReference type="SAM" id="Phobius"/>
    </source>
</evidence>
<dbReference type="Pfam" id="PF16149">
    <property type="entry name" value="DUF4857"/>
    <property type="match status" value="1"/>
</dbReference>
<feature type="transmembrane region" description="Helical" evidence="1">
    <location>
        <begin position="145"/>
        <end position="164"/>
    </location>
</feature>
<dbReference type="RefSeq" id="WP_092344141.1">
    <property type="nucleotide sequence ID" value="NZ_FNQN01000001.1"/>
</dbReference>
<gene>
    <name evidence="2" type="ORF">SAMN05660420_00276</name>
</gene>